<gene>
    <name evidence="2" type="ORF">DW914_06005</name>
    <name evidence="1" type="ORF">ERS852444_01618</name>
</gene>
<dbReference type="EMBL" id="CYXX01000010">
    <property type="protein sequence ID" value="CUN03995.1"/>
    <property type="molecule type" value="Genomic_DNA"/>
</dbReference>
<evidence type="ECO:0000313" key="2">
    <source>
        <dbReference type="EMBL" id="RHA90051.1"/>
    </source>
</evidence>
<evidence type="ECO:0000313" key="1">
    <source>
        <dbReference type="EMBL" id="CUN03995.1"/>
    </source>
</evidence>
<name>A0A173TQ51_9FIRM</name>
<dbReference type="EMBL" id="QSFX01000007">
    <property type="protein sequence ID" value="RHA90051.1"/>
    <property type="molecule type" value="Genomic_DNA"/>
</dbReference>
<protein>
    <submittedName>
        <fullName evidence="1">Uncharacterized protein</fullName>
    </submittedName>
</protein>
<dbReference type="Proteomes" id="UP000283492">
    <property type="component" value="Unassembled WGS sequence"/>
</dbReference>
<reference evidence="2 4" key="2">
    <citation type="submission" date="2018-08" db="EMBL/GenBank/DDBJ databases">
        <title>A genome reference for cultivated species of the human gut microbiota.</title>
        <authorList>
            <person name="Zou Y."/>
            <person name="Xue W."/>
            <person name="Luo G."/>
        </authorList>
    </citation>
    <scope>NUCLEOTIDE SEQUENCE [LARGE SCALE GENOMIC DNA]</scope>
    <source>
        <strain evidence="2 4">AM42-1AC</strain>
    </source>
</reference>
<dbReference type="RefSeq" id="WP_055169001.1">
    <property type="nucleotide sequence ID" value="NZ_CABJFX010000007.1"/>
</dbReference>
<evidence type="ECO:0000313" key="3">
    <source>
        <dbReference type="Proteomes" id="UP000095453"/>
    </source>
</evidence>
<proteinExistence type="predicted"/>
<dbReference type="AlphaFoldDB" id="A0A173TQ51"/>
<accession>A0A173TQ51</accession>
<organism evidence="1 3">
    <name type="scientific">Roseburia inulinivorans</name>
    <dbReference type="NCBI Taxonomy" id="360807"/>
    <lineage>
        <taxon>Bacteria</taxon>
        <taxon>Bacillati</taxon>
        <taxon>Bacillota</taxon>
        <taxon>Clostridia</taxon>
        <taxon>Lachnospirales</taxon>
        <taxon>Lachnospiraceae</taxon>
        <taxon>Roseburia</taxon>
    </lineage>
</organism>
<evidence type="ECO:0000313" key="4">
    <source>
        <dbReference type="Proteomes" id="UP000283492"/>
    </source>
</evidence>
<sequence>MVDNDYTLEGRFEIANENMKQEMNELIIQILYKTGIRKTTTVMINGREFDAVEQTYPDENGIIYFDYSVFEKRIRRGNYYNCHTCELVTEDRGENEFGLVMNMIMIILESYSDSPCYLMHKGNLFNILGYVDLVESLTGKVLTFKNRDNIGKIKGIPVDRHLLYKCILRDDEDELLGFWDSETILLSDQRKEEISEWSDRYKSLKDDDVKSFDMEAALAKAIAIMSLEWECRYVNKDMVDEFIGNKEVSSYKKAVYLLQKLLEEDMEMFGEFTKTQVLEWILYEIDPEEKESSYSAYMSLLGNKKYRKEFMGF</sequence>
<reference evidence="1 3" key="1">
    <citation type="submission" date="2015-09" db="EMBL/GenBank/DDBJ databases">
        <authorList>
            <consortium name="Pathogen Informatics"/>
        </authorList>
    </citation>
    <scope>NUCLEOTIDE SEQUENCE [LARGE SCALE GENOMIC DNA]</scope>
    <source>
        <strain evidence="1 3">2789STDY5608887</strain>
    </source>
</reference>
<dbReference type="Proteomes" id="UP000095453">
    <property type="component" value="Unassembled WGS sequence"/>
</dbReference>